<dbReference type="AlphaFoldDB" id="A0AAE1DGT9"/>
<evidence type="ECO:0000313" key="2">
    <source>
        <dbReference type="Proteomes" id="UP001283361"/>
    </source>
</evidence>
<reference evidence="1" key="1">
    <citation type="journal article" date="2023" name="G3 (Bethesda)">
        <title>A reference genome for the long-term kleptoplast-retaining sea slug Elysia crispata morphotype clarki.</title>
        <authorList>
            <person name="Eastman K.E."/>
            <person name="Pendleton A.L."/>
            <person name="Shaikh M.A."/>
            <person name="Suttiyut T."/>
            <person name="Ogas R."/>
            <person name="Tomko P."/>
            <person name="Gavelis G."/>
            <person name="Widhalm J.R."/>
            <person name="Wisecaver J.H."/>
        </authorList>
    </citation>
    <scope>NUCLEOTIDE SEQUENCE</scope>
    <source>
        <strain evidence="1">ECLA1</strain>
    </source>
</reference>
<dbReference type="EMBL" id="JAWDGP010003869">
    <property type="protein sequence ID" value="KAK3770056.1"/>
    <property type="molecule type" value="Genomic_DNA"/>
</dbReference>
<proteinExistence type="predicted"/>
<sequence>MQQDIRAILPHIASTAQKPNHTLCPTDSWCKYKNDPEAYKHKNGLPDSVVECVKPILEDLADENFLKKCLHGKTQNNNECLNKLIWDRCSKEYYAEKETVEQAVYSAVAYFNDGAVSITKLFEKLGFPGSYTLNGCIARDRARITQSAKQCSDRAKKRRKAIRAIKKGFRDTTEAKEGDMYSDGGH</sequence>
<protein>
    <submittedName>
        <fullName evidence="1">Uncharacterized protein</fullName>
    </submittedName>
</protein>
<name>A0AAE1DGT9_9GAST</name>
<comment type="caution">
    <text evidence="1">The sequence shown here is derived from an EMBL/GenBank/DDBJ whole genome shotgun (WGS) entry which is preliminary data.</text>
</comment>
<dbReference type="Proteomes" id="UP001283361">
    <property type="component" value="Unassembled WGS sequence"/>
</dbReference>
<gene>
    <name evidence="1" type="ORF">RRG08_043214</name>
</gene>
<accession>A0AAE1DGT9</accession>
<keyword evidence="2" id="KW-1185">Reference proteome</keyword>
<organism evidence="1 2">
    <name type="scientific">Elysia crispata</name>
    <name type="common">lettuce slug</name>
    <dbReference type="NCBI Taxonomy" id="231223"/>
    <lineage>
        <taxon>Eukaryota</taxon>
        <taxon>Metazoa</taxon>
        <taxon>Spiralia</taxon>
        <taxon>Lophotrochozoa</taxon>
        <taxon>Mollusca</taxon>
        <taxon>Gastropoda</taxon>
        <taxon>Heterobranchia</taxon>
        <taxon>Euthyneura</taxon>
        <taxon>Panpulmonata</taxon>
        <taxon>Sacoglossa</taxon>
        <taxon>Placobranchoidea</taxon>
        <taxon>Plakobranchidae</taxon>
        <taxon>Elysia</taxon>
    </lineage>
</organism>
<evidence type="ECO:0000313" key="1">
    <source>
        <dbReference type="EMBL" id="KAK3770056.1"/>
    </source>
</evidence>